<dbReference type="AlphaFoldDB" id="A0AAW1LH40"/>
<protein>
    <submittedName>
        <fullName evidence="1">Uncharacterized protein</fullName>
    </submittedName>
</protein>
<keyword evidence="2" id="KW-1185">Reference proteome</keyword>
<gene>
    <name evidence="1" type="ORF">QE152_g13053</name>
</gene>
<name>A0AAW1LH40_POPJA</name>
<organism evidence="1 2">
    <name type="scientific">Popillia japonica</name>
    <name type="common">Japanese beetle</name>
    <dbReference type="NCBI Taxonomy" id="7064"/>
    <lineage>
        <taxon>Eukaryota</taxon>
        <taxon>Metazoa</taxon>
        <taxon>Ecdysozoa</taxon>
        <taxon>Arthropoda</taxon>
        <taxon>Hexapoda</taxon>
        <taxon>Insecta</taxon>
        <taxon>Pterygota</taxon>
        <taxon>Neoptera</taxon>
        <taxon>Endopterygota</taxon>
        <taxon>Coleoptera</taxon>
        <taxon>Polyphaga</taxon>
        <taxon>Scarabaeiformia</taxon>
        <taxon>Scarabaeidae</taxon>
        <taxon>Rutelinae</taxon>
        <taxon>Popillia</taxon>
    </lineage>
</organism>
<sequence length="143" mass="16535">MAIQKYLKKNLHLTGDERRPLGDIKRQNNIILKIANRTANGERGRGDELPVLHLKISLFRRHIGLVSSFEELHDCNNMRDNALNMYIVKENVPAGYSNSFQPSNPVSDCRRSPKQQSRRQFCHLEVIEKIYCPSEQFLNCQIG</sequence>
<evidence type="ECO:0000313" key="2">
    <source>
        <dbReference type="Proteomes" id="UP001458880"/>
    </source>
</evidence>
<evidence type="ECO:0000313" key="1">
    <source>
        <dbReference type="EMBL" id="KAK9732214.1"/>
    </source>
</evidence>
<comment type="caution">
    <text evidence="1">The sequence shown here is derived from an EMBL/GenBank/DDBJ whole genome shotgun (WGS) entry which is preliminary data.</text>
</comment>
<dbReference type="Proteomes" id="UP001458880">
    <property type="component" value="Unassembled WGS sequence"/>
</dbReference>
<dbReference type="EMBL" id="JASPKY010000121">
    <property type="protein sequence ID" value="KAK9732214.1"/>
    <property type="molecule type" value="Genomic_DNA"/>
</dbReference>
<proteinExistence type="predicted"/>
<reference evidence="1 2" key="1">
    <citation type="journal article" date="2024" name="BMC Genomics">
        <title>De novo assembly and annotation of Popillia japonica's genome with initial clues to its potential as an invasive pest.</title>
        <authorList>
            <person name="Cucini C."/>
            <person name="Boschi S."/>
            <person name="Funari R."/>
            <person name="Cardaioli E."/>
            <person name="Iannotti N."/>
            <person name="Marturano G."/>
            <person name="Paoli F."/>
            <person name="Bruttini M."/>
            <person name="Carapelli A."/>
            <person name="Frati F."/>
            <person name="Nardi F."/>
        </authorList>
    </citation>
    <scope>NUCLEOTIDE SEQUENCE [LARGE SCALE GENOMIC DNA]</scope>
    <source>
        <strain evidence="1">DMR45628</strain>
    </source>
</reference>
<accession>A0AAW1LH40</accession>